<dbReference type="AlphaFoldDB" id="A0A518BNS1"/>
<dbReference type="KEGG" id="pbap:Pla133_37310"/>
<dbReference type="EMBL" id="CP036287">
    <property type="protein sequence ID" value="QDU68630.1"/>
    <property type="molecule type" value="Genomic_DNA"/>
</dbReference>
<accession>A0A518BNS1</accession>
<reference evidence="1 2" key="1">
    <citation type="submission" date="2019-02" db="EMBL/GenBank/DDBJ databases">
        <title>Deep-cultivation of Planctomycetes and their phenomic and genomic characterization uncovers novel biology.</title>
        <authorList>
            <person name="Wiegand S."/>
            <person name="Jogler M."/>
            <person name="Boedeker C."/>
            <person name="Pinto D."/>
            <person name="Vollmers J."/>
            <person name="Rivas-Marin E."/>
            <person name="Kohn T."/>
            <person name="Peeters S.H."/>
            <person name="Heuer A."/>
            <person name="Rast P."/>
            <person name="Oberbeckmann S."/>
            <person name="Bunk B."/>
            <person name="Jeske O."/>
            <person name="Meyerdierks A."/>
            <person name="Storesund J.E."/>
            <person name="Kallscheuer N."/>
            <person name="Luecker S."/>
            <person name="Lage O.M."/>
            <person name="Pohl T."/>
            <person name="Merkel B.J."/>
            <person name="Hornburger P."/>
            <person name="Mueller R.-W."/>
            <person name="Bruemmer F."/>
            <person name="Labrenz M."/>
            <person name="Spormann A.M."/>
            <person name="Op den Camp H."/>
            <person name="Overmann J."/>
            <person name="Amann R."/>
            <person name="Jetten M.S.M."/>
            <person name="Mascher T."/>
            <person name="Medema M.H."/>
            <person name="Devos D.P."/>
            <person name="Kaster A.-K."/>
            <person name="Ovreas L."/>
            <person name="Rohde M."/>
            <person name="Galperin M.Y."/>
            <person name="Jogler C."/>
        </authorList>
    </citation>
    <scope>NUCLEOTIDE SEQUENCE [LARGE SCALE GENOMIC DNA]</scope>
    <source>
        <strain evidence="1 2">Pla133</strain>
    </source>
</reference>
<gene>
    <name evidence="1" type="ORF">Pla133_37310</name>
</gene>
<protein>
    <submittedName>
        <fullName evidence="1">Uncharacterized protein</fullName>
    </submittedName>
</protein>
<organism evidence="1 2">
    <name type="scientific">Engelhardtia mirabilis</name>
    <dbReference type="NCBI Taxonomy" id="2528011"/>
    <lineage>
        <taxon>Bacteria</taxon>
        <taxon>Pseudomonadati</taxon>
        <taxon>Planctomycetota</taxon>
        <taxon>Planctomycetia</taxon>
        <taxon>Planctomycetia incertae sedis</taxon>
        <taxon>Engelhardtia</taxon>
    </lineage>
</organism>
<sequence length="257" mass="26971">MQAAGVAQFTDFTFAVNSDVNFGNLLDFDGGSSNAASISKVYTAPGEGACTQLAKGSVTPLQSPPLRAFADGSSSELELRFETLTELRATIETTIQGNAFGFITADADLTIGNAATGQAPARIDVPFNTHTANSQLLIPFDGFSIGRNGLNIQGKTDLTFAIYHDLNANCVVDAGDVLATFPTGQPASRSAFVYSGDTKSNSTSVFRVLAPAGSYIARLEMSSVGDLVQVIAGCGEFNEKVGVLEEVGKLKIQFYDL</sequence>
<proteinExistence type="predicted"/>
<dbReference type="Proteomes" id="UP000316921">
    <property type="component" value="Chromosome"/>
</dbReference>
<dbReference type="RefSeq" id="WP_145067808.1">
    <property type="nucleotide sequence ID" value="NZ_CP036296.1"/>
</dbReference>
<evidence type="ECO:0000313" key="1">
    <source>
        <dbReference type="EMBL" id="QDU68630.1"/>
    </source>
</evidence>
<evidence type="ECO:0000313" key="2">
    <source>
        <dbReference type="Proteomes" id="UP000316921"/>
    </source>
</evidence>
<keyword evidence="2" id="KW-1185">Reference proteome</keyword>
<name>A0A518BNS1_9BACT</name>